<keyword evidence="2" id="KW-1185">Reference proteome</keyword>
<sequence>MTSRIPYPAIPTLSDDITTAEELHHGERNKLHVLFSLVRNRTTAASDVKSSYRQADMQRITDRQLIKQKRDVGTFLTFVLRADCSSVRMTTERIEKEIFHK</sequence>
<evidence type="ECO:0000313" key="2">
    <source>
        <dbReference type="Proteomes" id="UP001307889"/>
    </source>
</evidence>
<organism evidence="1 2">
    <name type="scientific">Nesidiocoris tenuis</name>
    <dbReference type="NCBI Taxonomy" id="355587"/>
    <lineage>
        <taxon>Eukaryota</taxon>
        <taxon>Metazoa</taxon>
        <taxon>Ecdysozoa</taxon>
        <taxon>Arthropoda</taxon>
        <taxon>Hexapoda</taxon>
        <taxon>Insecta</taxon>
        <taxon>Pterygota</taxon>
        <taxon>Neoptera</taxon>
        <taxon>Paraneoptera</taxon>
        <taxon>Hemiptera</taxon>
        <taxon>Heteroptera</taxon>
        <taxon>Panheteroptera</taxon>
        <taxon>Cimicomorpha</taxon>
        <taxon>Miridae</taxon>
        <taxon>Dicyphina</taxon>
        <taxon>Nesidiocoris</taxon>
    </lineage>
</organism>
<accession>A0ABN7AY49</accession>
<reference evidence="1 2" key="1">
    <citation type="submission" date="2023-09" db="EMBL/GenBank/DDBJ databases">
        <title>Nesidiocoris tenuis whole genome shotgun sequence.</title>
        <authorList>
            <person name="Shibata T."/>
            <person name="Shimoda M."/>
            <person name="Kobayashi T."/>
            <person name="Uehara T."/>
        </authorList>
    </citation>
    <scope>NUCLEOTIDE SEQUENCE [LARGE SCALE GENOMIC DNA]</scope>
    <source>
        <strain evidence="1 2">Japan</strain>
    </source>
</reference>
<evidence type="ECO:0000313" key="1">
    <source>
        <dbReference type="EMBL" id="BES96893.1"/>
    </source>
</evidence>
<name>A0ABN7AY49_9HEMI</name>
<protein>
    <submittedName>
        <fullName evidence="1">Uncharacterized protein</fullName>
    </submittedName>
</protein>
<dbReference type="EMBL" id="AP028915">
    <property type="protein sequence ID" value="BES96893.1"/>
    <property type="molecule type" value="Genomic_DNA"/>
</dbReference>
<dbReference type="Proteomes" id="UP001307889">
    <property type="component" value="Chromosome 7"/>
</dbReference>
<gene>
    <name evidence="1" type="ORF">NTJ_09706</name>
</gene>
<proteinExistence type="predicted"/>